<name>E6XIN0_SHEP2</name>
<dbReference type="EMBL" id="CP002457">
    <property type="protein sequence ID" value="ADV56444.1"/>
    <property type="molecule type" value="Genomic_DNA"/>
</dbReference>
<evidence type="ECO:0000313" key="1">
    <source>
        <dbReference type="EMBL" id="ADV56444.1"/>
    </source>
</evidence>
<evidence type="ECO:0000313" key="2">
    <source>
        <dbReference type="Proteomes" id="UP000008209"/>
    </source>
</evidence>
<dbReference type="KEGG" id="shp:Sput200_4089"/>
<dbReference type="OrthoDB" id="6458927at2"/>
<dbReference type="HOGENOM" id="CLU_2221427_0_0_6"/>
<dbReference type="AlphaFoldDB" id="E6XIN0"/>
<accession>E6XIN0</accession>
<organism evidence="1 2">
    <name type="scientific">Shewanella putrefaciens (strain 200)</name>
    <dbReference type="NCBI Taxonomy" id="399804"/>
    <lineage>
        <taxon>Bacteria</taxon>
        <taxon>Pseudomonadati</taxon>
        <taxon>Pseudomonadota</taxon>
        <taxon>Gammaproteobacteria</taxon>
        <taxon>Alteromonadales</taxon>
        <taxon>Shewanellaceae</taxon>
        <taxon>Shewanella</taxon>
    </lineage>
</organism>
<protein>
    <submittedName>
        <fullName evidence="1">Uncharacterized protein</fullName>
    </submittedName>
</protein>
<sequence precursor="true">MLKYKKSRVLGAVAFIGVLFVTPVKSEGVITFQGMIVEPSCELNINSVQCLETDASSIKHSVAHFSVNKQDLLVGESKQLRGGTKKIDEIDIVRVDKDEYMVTANYF</sequence>
<reference evidence="1 2" key="1">
    <citation type="submission" date="2011-01" db="EMBL/GenBank/DDBJ databases">
        <title>Complete sequence of Shewanella putrefaciens 200.</title>
        <authorList>
            <consortium name="US DOE Joint Genome Institute"/>
            <person name="Lucas S."/>
            <person name="Copeland A."/>
            <person name="Lapidus A."/>
            <person name="Cheng J.-F."/>
            <person name="Bruce D."/>
            <person name="Goodwin L."/>
            <person name="Pitluck S."/>
            <person name="Munk A.C."/>
            <person name="Detter J.C."/>
            <person name="Han C."/>
            <person name="Tapia R."/>
            <person name="Land M."/>
            <person name="Hauser L."/>
            <person name="Chang Y.-J."/>
            <person name="Jeffries C."/>
            <person name="Kyrpides N."/>
            <person name="Ivanova N."/>
            <person name="Mikhailova N."/>
            <person name="Kolker E."/>
            <person name="Lawrence C."/>
            <person name="McCue L.A."/>
            <person name="DiChristina T."/>
            <person name="Nealson K."/>
            <person name="Fredrickson J.K."/>
            <person name="Woyke T."/>
        </authorList>
    </citation>
    <scope>NUCLEOTIDE SEQUENCE [LARGE SCALE GENOMIC DNA]</scope>
    <source>
        <strain evidence="1 2">200</strain>
    </source>
</reference>
<gene>
    <name evidence="1" type="ordered locus">Sput200_4089</name>
</gene>
<dbReference type="Proteomes" id="UP000008209">
    <property type="component" value="Chromosome"/>
</dbReference>
<proteinExistence type="predicted"/>